<evidence type="ECO:0000313" key="8">
    <source>
        <dbReference type="Proteomes" id="UP000176865"/>
    </source>
</evidence>
<protein>
    <recommendedName>
        <fullName evidence="4 5">Large ribosomal subunit protein uL4</fullName>
    </recommendedName>
</protein>
<keyword evidence="5" id="KW-0694">RNA-binding</keyword>
<comment type="similarity">
    <text evidence="1 5">Belongs to the universal ribosomal protein uL4 family.</text>
</comment>
<accession>A0A1F5ELV9</accession>
<feature type="region of interest" description="Disordered" evidence="6">
    <location>
        <begin position="45"/>
        <end position="77"/>
    </location>
</feature>
<feature type="compositionally biased region" description="Basic residues" evidence="6">
    <location>
        <begin position="62"/>
        <end position="76"/>
    </location>
</feature>
<dbReference type="GO" id="GO:1990904">
    <property type="term" value="C:ribonucleoprotein complex"/>
    <property type="evidence" value="ECO:0007669"/>
    <property type="project" value="UniProtKB-KW"/>
</dbReference>
<dbReference type="AlphaFoldDB" id="A0A1F5ELV9"/>
<dbReference type="GO" id="GO:0003735">
    <property type="term" value="F:structural constituent of ribosome"/>
    <property type="evidence" value="ECO:0007669"/>
    <property type="project" value="InterPro"/>
</dbReference>
<keyword evidence="2 5" id="KW-0689">Ribosomal protein</keyword>
<gene>
    <name evidence="5" type="primary">rplD</name>
    <name evidence="7" type="ORF">A2996_00430</name>
</gene>
<organism evidence="7 8">
    <name type="scientific">Candidatus Campbellbacteria bacterium RIFCSPLOWO2_01_FULL_34_15</name>
    <dbReference type="NCBI Taxonomy" id="1797579"/>
    <lineage>
        <taxon>Bacteria</taxon>
        <taxon>Candidatus Campbelliibacteriota</taxon>
    </lineage>
</organism>
<comment type="subunit">
    <text evidence="5">Part of the 50S ribosomal subunit.</text>
</comment>
<comment type="caution">
    <text evidence="7">The sequence shown here is derived from an EMBL/GenBank/DDBJ whole genome shotgun (WGS) entry which is preliminary data.</text>
</comment>
<evidence type="ECO:0000256" key="3">
    <source>
        <dbReference type="ARBA" id="ARBA00023274"/>
    </source>
</evidence>
<dbReference type="PANTHER" id="PTHR10746">
    <property type="entry name" value="50S RIBOSOMAL PROTEIN L4"/>
    <property type="match status" value="1"/>
</dbReference>
<dbReference type="HAMAP" id="MF_01328_B">
    <property type="entry name" value="Ribosomal_uL4_B"/>
    <property type="match status" value="1"/>
</dbReference>
<dbReference type="EMBL" id="MFAB01000029">
    <property type="protein sequence ID" value="OGD68363.1"/>
    <property type="molecule type" value="Genomic_DNA"/>
</dbReference>
<dbReference type="STRING" id="1797579.A2996_00430"/>
<dbReference type="InterPro" id="IPR023574">
    <property type="entry name" value="Ribosomal_uL4_dom_sf"/>
</dbReference>
<dbReference type="PANTHER" id="PTHR10746:SF6">
    <property type="entry name" value="LARGE RIBOSOMAL SUBUNIT PROTEIN UL4M"/>
    <property type="match status" value="1"/>
</dbReference>
<comment type="function">
    <text evidence="5">One of the primary rRNA binding proteins, this protein initially binds near the 5'-end of the 23S rRNA. It is important during the early stages of 50S assembly. It makes multiple contacts with different domains of the 23S rRNA in the assembled 50S subunit and ribosome.</text>
</comment>
<evidence type="ECO:0000256" key="6">
    <source>
        <dbReference type="SAM" id="MobiDB-lite"/>
    </source>
</evidence>
<evidence type="ECO:0000256" key="5">
    <source>
        <dbReference type="HAMAP-Rule" id="MF_01328"/>
    </source>
</evidence>
<comment type="function">
    <text evidence="5">Forms part of the polypeptide exit tunnel.</text>
</comment>
<name>A0A1F5ELV9_9BACT</name>
<dbReference type="NCBIfam" id="TIGR03953">
    <property type="entry name" value="rplD_bact"/>
    <property type="match status" value="1"/>
</dbReference>
<evidence type="ECO:0000256" key="4">
    <source>
        <dbReference type="ARBA" id="ARBA00035244"/>
    </source>
</evidence>
<dbReference type="GO" id="GO:0006412">
    <property type="term" value="P:translation"/>
    <property type="evidence" value="ECO:0007669"/>
    <property type="project" value="UniProtKB-UniRule"/>
</dbReference>
<dbReference type="GO" id="GO:0005840">
    <property type="term" value="C:ribosome"/>
    <property type="evidence" value="ECO:0007669"/>
    <property type="project" value="UniProtKB-KW"/>
</dbReference>
<dbReference type="Pfam" id="PF00573">
    <property type="entry name" value="Ribosomal_L4"/>
    <property type="match status" value="1"/>
</dbReference>
<keyword evidence="5" id="KW-0699">rRNA-binding</keyword>
<evidence type="ECO:0000313" key="7">
    <source>
        <dbReference type="EMBL" id="OGD68363.1"/>
    </source>
</evidence>
<sequence>MEAKIYNQKGKESGKVNLPETVFGLPWNNDLVHQVMVSMMSNARNPIANTKGRGEVSGGGKKPWRQKGTGRARHGSTRSPIWIGGGVSFGPTNDINYNRKINKKMSVKALFTVLSQKMKDGEILFVDNFEIKEPKTKDAKDIFANLGKVDGFDKMVSKRKNSTYIALGEKHENAQKSFANFGNIEVGEMRNLNIMNLLKYKYLVISDPEKSVEFLTSKISNK</sequence>
<dbReference type="Proteomes" id="UP000176865">
    <property type="component" value="Unassembled WGS sequence"/>
</dbReference>
<dbReference type="InterPro" id="IPR013005">
    <property type="entry name" value="Ribosomal_uL4-like"/>
</dbReference>
<keyword evidence="3 5" id="KW-0687">Ribonucleoprotein</keyword>
<reference evidence="7 8" key="1">
    <citation type="journal article" date="2016" name="Nat. Commun.">
        <title>Thousands of microbial genomes shed light on interconnected biogeochemical processes in an aquifer system.</title>
        <authorList>
            <person name="Anantharaman K."/>
            <person name="Brown C.T."/>
            <person name="Hug L.A."/>
            <person name="Sharon I."/>
            <person name="Castelle C.J."/>
            <person name="Probst A.J."/>
            <person name="Thomas B.C."/>
            <person name="Singh A."/>
            <person name="Wilkins M.J."/>
            <person name="Karaoz U."/>
            <person name="Brodie E.L."/>
            <person name="Williams K.H."/>
            <person name="Hubbard S.S."/>
            <person name="Banfield J.F."/>
        </authorList>
    </citation>
    <scope>NUCLEOTIDE SEQUENCE [LARGE SCALE GENOMIC DNA]</scope>
</reference>
<dbReference type="SUPFAM" id="SSF52166">
    <property type="entry name" value="Ribosomal protein L4"/>
    <property type="match status" value="1"/>
</dbReference>
<evidence type="ECO:0000256" key="1">
    <source>
        <dbReference type="ARBA" id="ARBA00010528"/>
    </source>
</evidence>
<dbReference type="GO" id="GO:0019843">
    <property type="term" value="F:rRNA binding"/>
    <property type="evidence" value="ECO:0007669"/>
    <property type="project" value="UniProtKB-UniRule"/>
</dbReference>
<evidence type="ECO:0000256" key="2">
    <source>
        <dbReference type="ARBA" id="ARBA00022980"/>
    </source>
</evidence>
<dbReference type="Gene3D" id="3.40.1370.10">
    <property type="match status" value="1"/>
</dbReference>
<proteinExistence type="inferred from homology"/>
<dbReference type="InterPro" id="IPR002136">
    <property type="entry name" value="Ribosomal_uL4"/>
</dbReference>